<evidence type="ECO:0000313" key="1">
    <source>
        <dbReference type="EMBL" id="GLX78282.1"/>
    </source>
</evidence>
<dbReference type="InterPro" id="IPR025332">
    <property type="entry name" value="DUF4238"/>
</dbReference>
<sequence>MSNITKNQHFVPQFLLKNFTSPNETINIYDSARELLRPPTSVNRVLAENYFYDKDNSVEHFLRDHVEGPASLIVKQFSPHQQSQAVPLNQKSKIDVLRFLTVQLNRTPRALNDSLGNIDNFFDDLFKEIGRLNNFEESVINSVKFKLDDPKDILRMQTIEAAFNWPLINDLEWHFLINSTDLDFVISDHPVVHYNWYLRDSIEMDYTAITNHGVQMFLPLSPIVTLCLYDKKIYKLGNKNCSYTEVNNKSDINILNDLQFRSRESFIVFSDIAQSEYVRNKCRLIPQNSMFNKFSSSTAPVEDGSGQLKSTQMQWREQFSINKWLSFSKVKNKLRKKTIRSYIRRPDIVRERDIFLDKMRNGGQSTPIK</sequence>
<accession>A0ABQ6GQR4</accession>
<name>A0ABQ6GQR4_9GAMM</name>
<dbReference type="Proteomes" id="UP001157186">
    <property type="component" value="Unassembled WGS sequence"/>
</dbReference>
<organism evidence="1 2">
    <name type="scientific">Thalassotalea insulae</name>
    <dbReference type="NCBI Taxonomy" id="2056778"/>
    <lineage>
        <taxon>Bacteria</taxon>
        <taxon>Pseudomonadati</taxon>
        <taxon>Pseudomonadota</taxon>
        <taxon>Gammaproteobacteria</taxon>
        <taxon>Alteromonadales</taxon>
        <taxon>Colwelliaceae</taxon>
        <taxon>Thalassotalea</taxon>
    </lineage>
</organism>
<proteinExistence type="predicted"/>
<gene>
    <name evidence="1" type="ORF">tinsulaeT_16220</name>
</gene>
<comment type="caution">
    <text evidence="1">The sequence shown here is derived from an EMBL/GenBank/DDBJ whole genome shotgun (WGS) entry which is preliminary data.</text>
</comment>
<dbReference type="Pfam" id="PF14022">
    <property type="entry name" value="DUF4238"/>
    <property type="match status" value="1"/>
</dbReference>
<dbReference type="EMBL" id="BSST01000001">
    <property type="protein sequence ID" value="GLX78282.1"/>
    <property type="molecule type" value="Genomic_DNA"/>
</dbReference>
<evidence type="ECO:0000313" key="2">
    <source>
        <dbReference type="Proteomes" id="UP001157186"/>
    </source>
</evidence>
<reference evidence="1 2" key="1">
    <citation type="submission" date="2023-03" db="EMBL/GenBank/DDBJ databases">
        <title>Draft genome sequence of Thalassotalea insulae KCTC 62186T.</title>
        <authorList>
            <person name="Sawabe T."/>
        </authorList>
    </citation>
    <scope>NUCLEOTIDE SEQUENCE [LARGE SCALE GENOMIC DNA]</scope>
    <source>
        <strain evidence="1 2">KCTC 62186</strain>
    </source>
</reference>
<dbReference type="RefSeq" id="WP_284244169.1">
    <property type="nucleotide sequence ID" value="NZ_BSST01000001.1"/>
</dbReference>
<evidence type="ECO:0008006" key="3">
    <source>
        <dbReference type="Google" id="ProtNLM"/>
    </source>
</evidence>
<protein>
    <recommendedName>
        <fullName evidence="3">DUF4238 domain-containing protein</fullName>
    </recommendedName>
</protein>
<keyword evidence="2" id="KW-1185">Reference proteome</keyword>